<dbReference type="InterPro" id="IPR027417">
    <property type="entry name" value="P-loop_NTPase"/>
</dbReference>
<dbReference type="HOGENOM" id="CLU_001378_0_0_1"/>
<evidence type="ECO:0000256" key="1">
    <source>
        <dbReference type="SAM" id="MobiDB-lite"/>
    </source>
</evidence>
<evidence type="ECO:0008006" key="4">
    <source>
        <dbReference type="Google" id="ProtNLM"/>
    </source>
</evidence>
<dbReference type="InterPro" id="IPR039904">
    <property type="entry name" value="TRANK1"/>
</dbReference>
<accession>A0A0C3MA06</accession>
<feature type="compositionally biased region" description="Polar residues" evidence="1">
    <location>
        <begin position="1859"/>
        <end position="1879"/>
    </location>
</feature>
<sequence length="2126" mass="239437">MDINAALDYHVFSRPIRSLRDLENAFLELSRAVDTTRYPMEDILTELLDHPHYLFEALLVSDGLGGTIRSYLTTPWSKTQSSLPQPHFGFIKSFQARLHRLKILVSLSPQVARISSTLEAVAAAIRVTRVIETSFQDVRKKGVKSNVKRSHKVEDLDSDSDAIFNRVDCTSPKSKEEARDLAEELSRRLCNMMKIYTGFLLERHISASVRNALIDGLQEAPEANASSSTAYEGLEASSSAFMSAPHDALTYLGDTVEEGKWLVVLAQRALKHMRQISTKHTVLYNVAIRKLEELKEGLFTRTNHAQFLDSKYRIPLYAAELINGVHIIYQIDCGAPSESSDLVSQFIRVFDIDEIKESFWRSVAAQFHGRDPEYCGRCNARSIPRCKVSGINVIPPLIFGRDSNGEFTEYSGGINAQSQNEESFLELHRILALEKFIPYSPELIHSVEKDTGGTFMFSMSASERDIIDHRSSCLVLGRSGTGKTTTMMFKMLAYEMSTRAAGFPCRQMFVTQSPALAEKVKAYYDKLKKSSLDLDSEDRAANSPVIEDFTLDDVRTRDRVNTAALPASWKELRDEDFPIFLSYDELCNLLAADSNIYYESEMPSTNPTGWKISDGTKQWKITFTRFMSRIWPYLGQRKLDVDPLLFFNEIMGVIKGSELSLSFESGCLDRTTYETLGTRAYPVFASQRTLVYDLFLGYLRFKPKSSWDAADRSHALICAVKKNLPTPLIDFIYVDEAQDNLLIDTFLLRALCPNPHGLFFAGDTAQTISAGSTFRFNDLKAFLYRLEHQDSRVVARKRKPVEPRFFSLSVNYRSHAGIIDAAAFLVSSLARWFPGSIDILAPEHALVRGPKPVFFLGRGAETPFENYISGTTSSEMEFGADQVIIVRDDSACQALRAKIGKRTGMVLLYDFFANSQAQPKDWRALLKATRSTQSTATGDMDRLHAILQTELKCLYVGMTRARERVWFWDSGYKGDAFESIMVENNLARAASTREAPLCMGRVQSSRREWALRGKECFRREDYFNASLAFERAGLAWWKSVADAFERKRVAEMLPARDLSRGRALKRSAGEIVVCADGARTSKDKTTLLEIGANCYLEAKDHERAASLFYRLERYNDAAWNYRVAGSFRKAISVIETHHEQMNTDLAQDIKDIGALVFVRRGSKELAKSIFSHTEDYLQFLDENGFHEQRILALIELSRHEEAAHALLRLDRRSEAIDQLLQAGGREHQRQATEYLLESIFLHLSFGSPPTNSSELGKLVRISSQFIFTPIQQAEIEVVRAIQPLDSRQLAFLGQRYSQSQLHVALLCLDTYLRVAAVHPLGKNPSDITCAIESLRLYVLFGRSIRRAAQLQDIAKHPDFQRIFGLAAHHSVSGSDRSQIPDGVVAIPNSVIYPRAARDLQHGRAIKLDSGILLPIDTASQYIRQALLSRYNSLATPLLDALERYRQRSPFTICLFTGCSKDSCERHHPDFSVGGFNQRTELHLLVVAALECLNTNPAEQREFYQQLWFQRLIETCYPLDARLGNISWLKPSIIPNYDTLISAAKIWCEDVYRNMDLRGAYFMTNATGCAMFGSALDRHNAGRYLTRGTWRHTFPRPAAYHLMASGLNWFLHGTLDRHLRGVAFIRRVVTEGRRMDAFTLTSFAEEVISHLIYSRLRLCSKEIILPQSWVIRACQHGTSQMTQDLGTVPAELVDTLSQLLEIFQTGDAGELHYRGRPVSEVHRVLKVSAIVRICQMLTLVGSNLGGSELKDSVLSAFQEAHKRESMPHPRYVPFLTATTWSELDQALDGLAQGLQEDPLLDLVDGFESRQRPRHYKTRGARLVQSMSDEELLAKLDASDFGIVAPLPAFPHALPADAAGSSESTSALSEIATQEPSSTESGDNHAGQWSTEEKLAARKIIACYRSYRRRAGGGLGDPLWSAYNSSDNQAGQWTTEEKLAAQKIIACYQRYRRRAEGGLGDPLWSAYNDRAENLVAVSRPSRRYRIYMRSVIPKLLAYLQGLIQRLNKANESLNEQASSVPHEELDDIRSKTKVVRKLMRDAKVLERTIAPQAPLHSALNPDSLKAEVSKVIALRKAAIESCPAVKELEVEYQESVELMMAERKPKISKLRPTLNVDDLYFGPGGVLA</sequence>
<dbReference type="OrthoDB" id="3156807at2759"/>
<protein>
    <recommendedName>
        <fullName evidence="4">UvrD-like helicase ATP-binding domain-containing protein</fullName>
    </recommendedName>
</protein>
<dbReference type="EMBL" id="KN822971">
    <property type="protein sequence ID" value="KIO30532.1"/>
    <property type="molecule type" value="Genomic_DNA"/>
</dbReference>
<dbReference type="STRING" id="1051891.A0A0C3MA06"/>
<name>A0A0C3MA06_9AGAM</name>
<organism evidence="2 3">
    <name type="scientific">Tulasnella calospora MUT 4182</name>
    <dbReference type="NCBI Taxonomy" id="1051891"/>
    <lineage>
        <taxon>Eukaryota</taxon>
        <taxon>Fungi</taxon>
        <taxon>Dikarya</taxon>
        <taxon>Basidiomycota</taxon>
        <taxon>Agaricomycotina</taxon>
        <taxon>Agaricomycetes</taxon>
        <taxon>Cantharellales</taxon>
        <taxon>Tulasnellaceae</taxon>
        <taxon>Tulasnella</taxon>
    </lineage>
</organism>
<evidence type="ECO:0000313" key="2">
    <source>
        <dbReference type="EMBL" id="KIO30532.1"/>
    </source>
</evidence>
<evidence type="ECO:0000313" key="3">
    <source>
        <dbReference type="Proteomes" id="UP000054248"/>
    </source>
</evidence>
<feature type="region of interest" description="Disordered" evidence="1">
    <location>
        <begin position="1854"/>
        <end position="1888"/>
    </location>
</feature>
<proteinExistence type="predicted"/>
<dbReference type="SUPFAM" id="SSF52540">
    <property type="entry name" value="P-loop containing nucleoside triphosphate hydrolases"/>
    <property type="match status" value="1"/>
</dbReference>
<keyword evidence="3" id="KW-1185">Reference proteome</keyword>
<reference evidence="2 3" key="1">
    <citation type="submission" date="2014-04" db="EMBL/GenBank/DDBJ databases">
        <authorList>
            <consortium name="DOE Joint Genome Institute"/>
            <person name="Kuo A."/>
            <person name="Girlanda M."/>
            <person name="Perotto S."/>
            <person name="Kohler A."/>
            <person name="Nagy L.G."/>
            <person name="Floudas D."/>
            <person name="Copeland A."/>
            <person name="Barry K.W."/>
            <person name="Cichocki N."/>
            <person name="Veneault-Fourrey C."/>
            <person name="LaButti K."/>
            <person name="Lindquist E.A."/>
            <person name="Lipzen A."/>
            <person name="Lundell T."/>
            <person name="Morin E."/>
            <person name="Murat C."/>
            <person name="Sun H."/>
            <person name="Tunlid A."/>
            <person name="Henrissat B."/>
            <person name="Grigoriev I.V."/>
            <person name="Hibbett D.S."/>
            <person name="Martin F."/>
            <person name="Nordberg H.P."/>
            <person name="Cantor M.N."/>
            <person name="Hua S.X."/>
        </authorList>
    </citation>
    <scope>NUCLEOTIDE SEQUENCE [LARGE SCALE GENOMIC DNA]</scope>
    <source>
        <strain evidence="2 3">MUT 4182</strain>
    </source>
</reference>
<dbReference type="Proteomes" id="UP000054248">
    <property type="component" value="Unassembled WGS sequence"/>
</dbReference>
<reference evidence="3" key="2">
    <citation type="submission" date="2015-01" db="EMBL/GenBank/DDBJ databases">
        <title>Evolutionary Origins and Diversification of the Mycorrhizal Mutualists.</title>
        <authorList>
            <consortium name="DOE Joint Genome Institute"/>
            <consortium name="Mycorrhizal Genomics Consortium"/>
            <person name="Kohler A."/>
            <person name="Kuo A."/>
            <person name="Nagy L.G."/>
            <person name="Floudas D."/>
            <person name="Copeland A."/>
            <person name="Barry K.W."/>
            <person name="Cichocki N."/>
            <person name="Veneault-Fourrey C."/>
            <person name="LaButti K."/>
            <person name="Lindquist E.A."/>
            <person name="Lipzen A."/>
            <person name="Lundell T."/>
            <person name="Morin E."/>
            <person name="Murat C."/>
            <person name="Riley R."/>
            <person name="Ohm R."/>
            <person name="Sun H."/>
            <person name="Tunlid A."/>
            <person name="Henrissat B."/>
            <person name="Grigoriev I.V."/>
            <person name="Hibbett D.S."/>
            <person name="Martin F."/>
        </authorList>
    </citation>
    <scope>NUCLEOTIDE SEQUENCE [LARGE SCALE GENOMIC DNA]</scope>
    <source>
        <strain evidence="3">MUT 4182</strain>
    </source>
</reference>
<dbReference type="PANTHER" id="PTHR21529:SF4">
    <property type="entry name" value="TPR AND ANKYRIN REPEAT-CONTAINING PROTEIN 1"/>
    <property type="match status" value="1"/>
</dbReference>
<dbReference type="Gene3D" id="3.40.50.300">
    <property type="entry name" value="P-loop containing nucleotide triphosphate hydrolases"/>
    <property type="match status" value="1"/>
</dbReference>
<dbReference type="PANTHER" id="PTHR21529">
    <property type="entry name" value="MAMMARY TURMOR VIRUS RECEPTOR HOMOLOG 1, 2 MTVR1, 2"/>
    <property type="match status" value="1"/>
</dbReference>
<gene>
    <name evidence="2" type="ORF">M407DRAFT_20420</name>
</gene>